<feature type="region of interest" description="Disordered" evidence="1">
    <location>
        <begin position="360"/>
        <end position="514"/>
    </location>
</feature>
<feature type="compositionally biased region" description="Low complexity" evidence="1">
    <location>
        <begin position="364"/>
        <end position="373"/>
    </location>
</feature>
<feature type="region of interest" description="Disordered" evidence="1">
    <location>
        <begin position="614"/>
        <end position="638"/>
    </location>
</feature>
<feature type="compositionally biased region" description="Polar residues" evidence="1">
    <location>
        <begin position="490"/>
        <end position="499"/>
    </location>
</feature>
<accession>A0A150GYH6</accession>
<dbReference type="Proteomes" id="UP000075714">
    <property type="component" value="Unassembled WGS sequence"/>
</dbReference>
<keyword evidence="3" id="KW-1185">Reference proteome</keyword>
<gene>
    <name evidence="2" type="ORF">GPECTOR_4g971</name>
</gene>
<name>A0A150GYH6_GONPE</name>
<feature type="region of interest" description="Disordered" evidence="1">
    <location>
        <begin position="279"/>
        <end position="308"/>
    </location>
</feature>
<evidence type="ECO:0000256" key="1">
    <source>
        <dbReference type="SAM" id="MobiDB-lite"/>
    </source>
</evidence>
<reference evidence="3" key="1">
    <citation type="journal article" date="2016" name="Nat. Commun.">
        <title>The Gonium pectorale genome demonstrates co-option of cell cycle regulation during the evolution of multicellularity.</title>
        <authorList>
            <person name="Hanschen E.R."/>
            <person name="Marriage T.N."/>
            <person name="Ferris P.J."/>
            <person name="Hamaji T."/>
            <person name="Toyoda A."/>
            <person name="Fujiyama A."/>
            <person name="Neme R."/>
            <person name="Noguchi H."/>
            <person name="Minakuchi Y."/>
            <person name="Suzuki M."/>
            <person name="Kawai-Toyooka H."/>
            <person name="Smith D.R."/>
            <person name="Sparks H."/>
            <person name="Anderson J."/>
            <person name="Bakaric R."/>
            <person name="Luria V."/>
            <person name="Karger A."/>
            <person name="Kirschner M.W."/>
            <person name="Durand P.M."/>
            <person name="Michod R.E."/>
            <person name="Nozaki H."/>
            <person name="Olson B.J."/>
        </authorList>
    </citation>
    <scope>NUCLEOTIDE SEQUENCE [LARGE SCALE GENOMIC DNA]</scope>
    <source>
        <strain evidence="3">NIES-2863</strain>
    </source>
</reference>
<feature type="compositionally biased region" description="Low complexity" evidence="1">
    <location>
        <begin position="61"/>
        <end position="76"/>
    </location>
</feature>
<proteinExistence type="predicted"/>
<sequence>MEPEELPPGFASSWALQLAAASGGRLLPASATCRHGCVIVVLDFLDLLLEQNPHQHLRHFQQQQQQEPVGQVAQPAGGEGVGDGADVGVGSSGYAAVAQLPLPLEAVLAALPAQLPVGSRVTVQQAVGGGGMDAGAGPGADTRGGVVLEWTGLPGGWRVVQAPALGPRRPAPMALLSVVNEAGAESSSGAPSPCDVRYSVSASVEADAPSDARSVSFGAAYALGGGASQAASTPSWRPRSGGVASGALSLDAESGRQQCSAEAQAWSRAASCSVAAAGQQCPGQRGSSTEPGDAPEPEDVGIGTLGGGTCSASDPRYAGVGAAHPLAVSVPGGPYSGSAGRTGRTSGALSSLARRLSLTRRVSRLAPRGAGRADAGDGGDGGGDGVEAGGGAEAQLGAAGTRPQSVRQWSGPGPGPIASGGTAPEAAGVDGRAPDAVSRPTRRLMMRLRSQERAASAAAMGYTSGACSGSDRSHRQRPRSSKHPDRRPSDTTVFLQSSAPPFPRPSSQAAAGAYPSVGAGGSAGGAGDGCPSGAQDEGAAAGAEAALEEALRSLVGEYQCTGAALRGGPGARLTCRVVHAAGAGGATAGMGEAVTEPIELAEGLLSGAIGFGRQAPRGVADGPSAGQGEHGHQPTPDV</sequence>
<evidence type="ECO:0000313" key="3">
    <source>
        <dbReference type="Proteomes" id="UP000075714"/>
    </source>
</evidence>
<dbReference type="EMBL" id="LSYV01000005">
    <property type="protein sequence ID" value="KXZ54899.1"/>
    <property type="molecule type" value="Genomic_DNA"/>
</dbReference>
<feature type="compositionally biased region" description="Polar residues" evidence="1">
    <location>
        <begin position="281"/>
        <end position="290"/>
    </location>
</feature>
<evidence type="ECO:0000313" key="2">
    <source>
        <dbReference type="EMBL" id="KXZ54899.1"/>
    </source>
</evidence>
<feature type="compositionally biased region" description="Gly residues" evidence="1">
    <location>
        <begin position="376"/>
        <end position="392"/>
    </location>
</feature>
<feature type="region of interest" description="Disordered" evidence="1">
    <location>
        <begin position="58"/>
        <end position="85"/>
    </location>
</feature>
<comment type="caution">
    <text evidence="2">The sequence shown here is derived from an EMBL/GenBank/DDBJ whole genome shotgun (WGS) entry which is preliminary data.</text>
</comment>
<dbReference type="AlphaFoldDB" id="A0A150GYH6"/>
<protein>
    <submittedName>
        <fullName evidence="2">Uncharacterized protein</fullName>
    </submittedName>
</protein>
<organism evidence="2 3">
    <name type="scientific">Gonium pectorale</name>
    <name type="common">Green alga</name>
    <dbReference type="NCBI Taxonomy" id="33097"/>
    <lineage>
        <taxon>Eukaryota</taxon>
        <taxon>Viridiplantae</taxon>
        <taxon>Chlorophyta</taxon>
        <taxon>core chlorophytes</taxon>
        <taxon>Chlorophyceae</taxon>
        <taxon>CS clade</taxon>
        <taxon>Chlamydomonadales</taxon>
        <taxon>Volvocaceae</taxon>
        <taxon>Gonium</taxon>
    </lineage>
</organism>